<dbReference type="KEGG" id="ztr:MYCGRDRAFT_107905"/>
<evidence type="ECO:0000313" key="2">
    <source>
        <dbReference type="EMBL" id="EGP89781.1"/>
    </source>
</evidence>
<dbReference type="RefSeq" id="XP_003854805.1">
    <property type="nucleotide sequence ID" value="XM_003854757.1"/>
</dbReference>
<protein>
    <submittedName>
        <fullName evidence="2">Uncharacterized protein</fullName>
    </submittedName>
</protein>
<dbReference type="EMBL" id="CM001197">
    <property type="protein sequence ID" value="EGP89781.1"/>
    <property type="molecule type" value="Genomic_DNA"/>
</dbReference>
<dbReference type="eggNOG" id="ENOG502SN6Z">
    <property type="taxonomic scope" value="Eukaryota"/>
</dbReference>
<reference evidence="2 3" key="1">
    <citation type="journal article" date="2011" name="PLoS Genet.">
        <title>Finished genome of the fungal wheat pathogen Mycosphaerella graminicola reveals dispensome structure, chromosome plasticity, and stealth pathogenesis.</title>
        <authorList>
            <person name="Goodwin S.B."/>
            <person name="Ben M'barek S."/>
            <person name="Dhillon B."/>
            <person name="Wittenberg A.H.J."/>
            <person name="Crane C.F."/>
            <person name="Hane J.K."/>
            <person name="Foster A.J."/>
            <person name="Van der Lee T.A.J."/>
            <person name="Grimwood J."/>
            <person name="Aerts A."/>
            <person name="Antoniw J."/>
            <person name="Bailey A."/>
            <person name="Bluhm B."/>
            <person name="Bowler J."/>
            <person name="Bristow J."/>
            <person name="van der Burgt A."/>
            <person name="Canto-Canche B."/>
            <person name="Churchill A.C.L."/>
            <person name="Conde-Ferraez L."/>
            <person name="Cools H.J."/>
            <person name="Coutinho P.M."/>
            <person name="Csukai M."/>
            <person name="Dehal P."/>
            <person name="De Wit P."/>
            <person name="Donzelli B."/>
            <person name="van de Geest H.C."/>
            <person name="van Ham R.C.H.J."/>
            <person name="Hammond-Kosack K.E."/>
            <person name="Henrissat B."/>
            <person name="Kilian A."/>
            <person name="Kobayashi A.K."/>
            <person name="Koopmann E."/>
            <person name="Kourmpetis Y."/>
            <person name="Kuzniar A."/>
            <person name="Lindquist E."/>
            <person name="Lombard V."/>
            <person name="Maliepaard C."/>
            <person name="Martins N."/>
            <person name="Mehrabi R."/>
            <person name="Nap J.P.H."/>
            <person name="Ponomarenko A."/>
            <person name="Rudd J.J."/>
            <person name="Salamov A."/>
            <person name="Schmutz J."/>
            <person name="Schouten H.J."/>
            <person name="Shapiro H."/>
            <person name="Stergiopoulos I."/>
            <person name="Torriani S.F.F."/>
            <person name="Tu H."/>
            <person name="de Vries R.P."/>
            <person name="Waalwijk C."/>
            <person name="Ware S.B."/>
            <person name="Wiebenga A."/>
            <person name="Zwiers L.-H."/>
            <person name="Oliver R.P."/>
            <person name="Grigoriev I.V."/>
            <person name="Kema G.H.J."/>
        </authorList>
    </citation>
    <scope>NUCLEOTIDE SEQUENCE [LARGE SCALE GENOMIC DNA]</scope>
    <source>
        <strain evidence="3">CBS 115943 / IPO323</strain>
    </source>
</reference>
<dbReference type="OMA" id="EGCTGRW"/>
<keyword evidence="3" id="KW-1185">Reference proteome</keyword>
<dbReference type="SUPFAM" id="SSF52047">
    <property type="entry name" value="RNI-like"/>
    <property type="match status" value="1"/>
</dbReference>
<dbReference type="OrthoDB" id="3210378at2759"/>
<evidence type="ECO:0000313" key="3">
    <source>
        <dbReference type="Proteomes" id="UP000008062"/>
    </source>
</evidence>
<name>F9X224_ZYMTI</name>
<proteinExistence type="predicted"/>
<dbReference type="GeneID" id="13403658"/>
<accession>F9X224</accession>
<dbReference type="InterPro" id="IPR032675">
    <property type="entry name" value="LRR_dom_sf"/>
</dbReference>
<dbReference type="AlphaFoldDB" id="F9X224"/>
<dbReference type="InParanoid" id="F9X224"/>
<organism evidence="2 3">
    <name type="scientific">Zymoseptoria tritici (strain CBS 115943 / IPO323)</name>
    <name type="common">Speckled leaf blotch fungus</name>
    <name type="synonym">Septoria tritici</name>
    <dbReference type="NCBI Taxonomy" id="336722"/>
    <lineage>
        <taxon>Eukaryota</taxon>
        <taxon>Fungi</taxon>
        <taxon>Dikarya</taxon>
        <taxon>Ascomycota</taxon>
        <taxon>Pezizomycotina</taxon>
        <taxon>Dothideomycetes</taxon>
        <taxon>Dothideomycetidae</taxon>
        <taxon>Mycosphaerellales</taxon>
        <taxon>Mycosphaerellaceae</taxon>
        <taxon>Zymoseptoria</taxon>
    </lineage>
</organism>
<dbReference type="HOGENOM" id="CLU_384103_0_0_1"/>
<feature type="region of interest" description="Disordered" evidence="1">
    <location>
        <begin position="678"/>
        <end position="697"/>
    </location>
</feature>
<gene>
    <name evidence="2" type="ORF">MYCGRDRAFT_107905</name>
</gene>
<dbReference type="Proteomes" id="UP000008062">
    <property type="component" value="Chromosome 2"/>
</dbReference>
<evidence type="ECO:0000256" key="1">
    <source>
        <dbReference type="SAM" id="MobiDB-lite"/>
    </source>
</evidence>
<dbReference type="Gene3D" id="3.80.10.10">
    <property type="entry name" value="Ribonuclease Inhibitor"/>
    <property type="match status" value="1"/>
</dbReference>
<feature type="compositionally biased region" description="Gly residues" evidence="1">
    <location>
        <begin position="687"/>
        <end position="697"/>
    </location>
</feature>
<sequence>MSAMKRMSIGKEERTTSRPLDQYSIVPTWNLHGAAAGAARMASSYVNFSTPGRRPQTAVRDVRPSMDGLPENEAVQQFQVRPKAKYIQLHVSSDDTASIRPSFDTEITTRDYAISSSDRPMTSSASSRRALLIPQRTSSLASSNWRANLDRKLYASSSQSTRNAGSHHFDATPTLVRTPWEFDRGRPDSRWTRTPSIRGRPSTSASHYFRTLAELPKEIYQTIVEHLQDVHTSHSNRLDVSSLRRDLRSMCLVNTQLHRIARAQLYRELYLPSNKSPPKRRWSSKMTRSSLRMLLDTINRTPGLGYLVQTIHIPPAMLMELEQQAFLPLESTSTLSLLEHIIRASYSLTHLTPWTPPATPSTRLLIEALASRTRLKFHSWNLDSARATLPNLSDFLHTHDQWLHLSTLSLVADLGVDLGFETLPEVLARLPLLRNLALQGLHPSDFNSASIASLPSLATLRLDSLPAISDDALRFLPRSIKHLQLLNLNILSLRSIQLTLLSLPRLDHLTVIQQTAPEPQVSSPLPDPFSSNHWEQTTINPFHLVSHSLTHLHWHCLRPGNSLSCIASSITPPDFASVPALPALRQVVVPVDVDGKVQAVCRPVPRVRVTHDDVLFLQKWEDKLEDAAYAEQSGADQAAEIPREGKDGVNRTTTSSLRAAGLYAQIRIRETSQRKVEDFNNDDEGPAGKGLGRVNTGGSGMKFVVSDDGGQVKDERVVGGWVGVVDGRVEYVLDREVGVVESVKGGVGWCPKRNGRSKCSERREGSNPVRWLISTRSHRRKERRKRKTHPKASVNHGSLVSTLASAFRFGALQGKRSAVVKIKAWVLCAAAHVARAEVVLRAPEGVRAREDAFIWREDGAPVVAHGMVCALWRRDMVSQVRSRQDL</sequence>